<reference evidence="9 10" key="1">
    <citation type="submission" date="2021-03" db="EMBL/GenBank/DDBJ databases">
        <title>Oceanisphaera sp. nov., isolated from the intestine.</title>
        <authorList>
            <person name="Zhao L.-H."/>
            <person name="Shi L.-F."/>
        </authorList>
    </citation>
    <scope>NUCLEOTIDE SEQUENCE [LARGE SCALE GENOMIC DNA]</scope>
    <source>
        <strain evidence="9 10">DM8</strain>
    </source>
</reference>
<keyword evidence="4 9" id="KW-0548">Nucleotidyltransferase</keyword>
<dbReference type="InterPro" id="IPR050238">
    <property type="entry name" value="DNA_Rep/Repair_Clamp_Loader"/>
</dbReference>
<dbReference type="EC" id="2.7.7.7" evidence="1"/>
<accession>A0ABS3NE85</accession>
<dbReference type="Pfam" id="PF09115">
    <property type="entry name" value="DNApol3-delta_C"/>
    <property type="match status" value="1"/>
</dbReference>
<protein>
    <recommendedName>
        <fullName evidence="2">DNA polymerase III subunit delta'</fullName>
        <ecNumber evidence="1">2.7.7.7</ecNumber>
    </recommendedName>
</protein>
<evidence type="ECO:0000256" key="1">
    <source>
        <dbReference type="ARBA" id="ARBA00012417"/>
    </source>
</evidence>
<evidence type="ECO:0000313" key="10">
    <source>
        <dbReference type="Proteomes" id="UP000664882"/>
    </source>
</evidence>
<evidence type="ECO:0000256" key="5">
    <source>
        <dbReference type="ARBA" id="ARBA00022705"/>
    </source>
</evidence>
<evidence type="ECO:0000313" key="9">
    <source>
        <dbReference type="EMBL" id="MBO1518802.1"/>
    </source>
</evidence>
<keyword evidence="10" id="KW-1185">Reference proteome</keyword>
<dbReference type="EMBL" id="JAGDFX010000003">
    <property type="protein sequence ID" value="MBO1518802.1"/>
    <property type="molecule type" value="Genomic_DNA"/>
</dbReference>
<evidence type="ECO:0000256" key="7">
    <source>
        <dbReference type="ARBA" id="ARBA00049244"/>
    </source>
</evidence>
<organism evidence="9 10">
    <name type="scientific">Oceanisphaera pacifica</name>
    <dbReference type="NCBI Taxonomy" id="2818389"/>
    <lineage>
        <taxon>Bacteria</taxon>
        <taxon>Pseudomonadati</taxon>
        <taxon>Pseudomonadota</taxon>
        <taxon>Gammaproteobacteria</taxon>
        <taxon>Aeromonadales</taxon>
        <taxon>Aeromonadaceae</taxon>
        <taxon>Oceanisphaera</taxon>
    </lineage>
</organism>
<proteinExistence type="predicted"/>
<gene>
    <name evidence="9" type="primary">holB</name>
    <name evidence="9" type="ORF">J3U76_03960</name>
</gene>
<name>A0ABS3NE85_9GAMM</name>
<dbReference type="RefSeq" id="WP_208004531.1">
    <property type="nucleotide sequence ID" value="NZ_JAGDFX010000003.1"/>
</dbReference>
<evidence type="ECO:0000256" key="3">
    <source>
        <dbReference type="ARBA" id="ARBA00022679"/>
    </source>
</evidence>
<comment type="catalytic activity">
    <reaction evidence="7">
        <text>DNA(n) + a 2'-deoxyribonucleoside 5'-triphosphate = DNA(n+1) + diphosphate</text>
        <dbReference type="Rhea" id="RHEA:22508"/>
        <dbReference type="Rhea" id="RHEA-COMP:17339"/>
        <dbReference type="Rhea" id="RHEA-COMP:17340"/>
        <dbReference type="ChEBI" id="CHEBI:33019"/>
        <dbReference type="ChEBI" id="CHEBI:61560"/>
        <dbReference type="ChEBI" id="CHEBI:173112"/>
        <dbReference type="EC" id="2.7.7.7"/>
    </reaction>
</comment>
<feature type="domain" description="DNA polymerase III delta subunit C-terminal" evidence="8">
    <location>
        <begin position="214"/>
        <end position="325"/>
    </location>
</feature>
<dbReference type="InterPro" id="IPR027417">
    <property type="entry name" value="P-loop_NTPase"/>
</dbReference>
<dbReference type="GO" id="GO:0003887">
    <property type="term" value="F:DNA-directed DNA polymerase activity"/>
    <property type="evidence" value="ECO:0007669"/>
    <property type="project" value="UniProtKB-EC"/>
</dbReference>
<dbReference type="PANTHER" id="PTHR11669:SF8">
    <property type="entry name" value="DNA POLYMERASE III SUBUNIT DELTA"/>
    <property type="match status" value="1"/>
</dbReference>
<dbReference type="SUPFAM" id="SSF52540">
    <property type="entry name" value="P-loop containing nucleoside triphosphate hydrolases"/>
    <property type="match status" value="1"/>
</dbReference>
<dbReference type="InterPro" id="IPR015199">
    <property type="entry name" value="DNA_pol_III_delta_C"/>
</dbReference>
<dbReference type="PANTHER" id="PTHR11669">
    <property type="entry name" value="REPLICATION FACTOR C / DNA POLYMERASE III GAMMA-TAU SUBUNIT"/>
    <property type="match status" value="1"/>
</dbReference>
<dbReference type="NCBIfam" id="TIGR00678">
    <property type="entry name" value="holB"/>
    <property type="match status" value="1"/>
</dbReference>
<evidence type="ECO:0000259" key="8">
    <source>
        <dbReference type="Pfam" id="PF09115"/>
    </source>
</evidence>
<sequence>MYPWLTQPLAQLTRLIVDQQLGHALLLKGIDGLGKRELAQHLAKALLCQHTGVDINATASVPCGHCHSCQLVAAGSHSDLHLISTDQRSISVDTIRQLTQILSESAQLGQGKVAVIEQAEKMTEAAANALLKTLEEPAGQSSIVLVSSQPERLLPTIHSRCQPWLIPVPDSAQVLHWLAEQGVATDNAATNITALNVNQGSPLNTRHYLAEGVDQRRRELLQQCAQLRREPQLLNTVQTGLLAQPVHIVWLQLLLQDALQLSLGLSTAQLRLADSEAVCRDMSELGTAKLTHMLDELMQWRRRLQPTVGRPVNAGLQLTQWLTHLT</sequence>
<keyword evidence="3 9" id="KW-0808">Transferase</keyword>
<keyword evidence="6" id="KW-0239">DNA-directed DNA polymerase</keyword>
<dbReference type="InterPro" id="IPR004622">
    <property type="entry name" value="DNA_pol_HolB"/>
</dbReference>
<evidence type="ECO:0000256" key="2">
    <source>
        <dbReference type="ARBA" id="ARBA00014363"/>
    </source>
</evidence>
<evidence type="ECO:0000256" key="6">
    <source>
        <dbReference type="ARBA" id="ARBA00022932"/>
    </source>
</evidence>
<comment type="caution">
    <text evidence="9">The sequence shown here is derived from an EMBL/GenBank/DDBJ whole genome shotgun (WGS) entry which is preliminary data.</text>
</comment>
<evidence type="ECO:0000256" key="4">
    <source>
        <dbReference type="ARBA" id="ARBA00022695"/>
    </source>
</evidence>
<dbReference type="Pfam" id="PF13177">
    <property type="entry name" value="DNA_pol3_delta2"/>
    <property type="match status" value="1"/>
</dbReference>
<dbReference type="Proteomes" id="UP000664882">
    <property type="component" value="Unassembled WGS sequence"/>
</dbReference>
<dbReference type="Gene3D" id="1.20.272.10">
    <property type="match status" value="1"/>
</dbReference>
<dbReference type="Gene3D" id="3.40.50.300">
    <property type="entry name" value="P-loop containing nucleotide triphosphate hydrolases"/>
    <property type="match status" value="1"/>
</dbReference>
<keyword evidence="5" id="KW-0235">DNA replication</keyword>